<protein>
    <recommendedName>
        <fullName evidence="4">Retrotransposon Copia-like N-terminal domain-containing protein</fullName>
    </recommendedName>
</protein>
<feature type="compositionally biased region" description="Basic and acidic residues" evidence="1">
    <location>
        <begin position="29"/>
        <end position="44"/>
    </location>
</feature>
<reference evidence="2 3" key="1">
    <citation type="journal article" date="2022" name="Nat. Genet.">
        <title>Improved pea reference genome and pan-genome highlight genomic features and evolutionary characteristics.</title>
        <authorList>
            <person name="Yang T."/>
            <person name="Liu R."/>
            <person name="Luo Y."/>
            <person name="Hu S."/>
            <person name="Wang D."/>
            <person name="Wang C."/>
            <person name="Pandey M.K."/>
            <person name="Ge S."/>
            <person name="Xu Q."/>
            <person name="Li N."/>
            <person name="Li G."/>
            <person name="Huang Y."/>
            <person name="Saxena R.K."/>
            <person name="Ji Y."/>
            <person name="Li M."/>
            <person name="Yan X."/>
            <person name="He Y."/>
            <person name="Liu Y."/>
            <person name="Wang X."/>
            <person name="Xiang C."/>
            <person name="Varshney R.K."/>
            <person name="Ding H."/>
            <person name="Gao S."/>
            <person name="Zong X."/>
        </authorList>
    </citation>
    <scope>NUCLEOTIDE SEQUENCE [LARGE SCALE GENOMIC DNA]</scope>
    <source>
        <strain evidence="2 3">cv. Zhongwan 6</strain>
    </source>
</reference>
<feature type="region of interest" description="Disordered" evidence="1">
    <location>
        <begin position="1"/>
        <end position="61"/>
    </location>
</feature>
<accession>A0A9D5GWX7</accession>
<feature type="compositionally biased region" description="Polar residues" evidence="1">
    <location>
        <begin position="49"/>
        <end position="59"/>
    </location>
</feature>
<evidence type="ECO:0000256" key="1">
    <source>
        <dbReference type="SAM" id="MobiDB-lite"/>
    </source>
</evidence>
<evidence type="ECO:0000313" key="3">
    <source>
        <dbReference type="Proteomes" id="UP001058974"/>
    </source>
</evidence>
<name>A0A9D5GWX7_PEA</name>
<organism evidence="2 3">
    <name type="scientific">Pisum sativum</name>
    <name type="common">Garden pea</name>
    <name type="synonym">Lathyrus oleraceus</name>
    <dbReference type="NCBI Taxonomy" id="3888"/>
    <lineage>
        <taxon>Eukaryota</taxon>
        <taxon>Viridiplantae</taxon>
        <taxon>Streptophyta</taxon>
        <taxon>Embryophyta</taxon>
        <taxon>Tracheophyta</taxon>
        <taxon>Spermatophyta</taxon>
        <taxon>Magnoliopsida</taxon>
        <taxon>eudicotyledons</taxon>
        <taxon>Gunneridae</taxon>
        <taxon>Pentapetalae</taxon>
        <taxon>rosids</taxon>
        <taxon>fabids</taxon>
        <taxon>Fabales</taxon>
        <taxon>Fabaceae</taxon>
        <taxon>Papilionoideae</taxon>
        <taxon>50 kb inversion clade</taxon>
        <taxon>NPAAA clade</taxon>
        <taxon>Hologalegina</taxon>
        <taxon>IRL clade</taxon>
        <taxon>Fabeae</taxon>
        <taxon>Lathyrus</taxon>
    </lineage>
</organism>
<dbReference type="Gramene" id="Psat01G0287000-T1">
    <property type="protein sequence ID" value="KAI5444406.1"/>
    <property type="gene ID" value="KIW84_012870"/>
</dbReference>
<proteinExistence type="predicted"/>
<evidence type="ECO:0000313" key="2">
    <source>
        <dbReference type="EMBL" id="KAI5444406.1"/>
    </source>
</evidence>
<dbReference type="Proteomes" id="UP001058974">
    <property type="component" value="Chromosome 1"/>
</dbReference>
<sequence length="121" mass="13506">MANNNNRWHSPAQAFTASNNGEQAQHESSFSRENGDGRGNDSGRGDGIQNDQGDSSYSLKVNFPKMNGNNYNAWDQTIRWPVSSMKIGIGKPYMFLPSAKDVWEAVRKDTLIFKTPPKVLI</sequence>
<gene>
    <name evidence="2" type="ORF">KIW84_012870</name>
</gene>
<comment type="caution">
    <text evidence="2">The sequence shown here is derived from an EMBL/GenBank/DDBJ whole genome shotgun (WGS) entry which is preliminary data.</text>
</comment>
<dbReference type="EMBL" id="JAMSHJ010000001">
    <property type="protein sequence ID" value="KAI5444406.1"/>
    <property type="molecule type" value="Genomic_DNA"/>
</dbReference>
<evidence type="ECO:0008006" key="4">
    <source>
        <dbReference type="Google" id="ProtNLM"/>
    </source>
</evidence>
<feature type="compositionally biased region" description="Polar residues" evidence="1">
    <location>
        <begin position="1"/>
        <end position="28"/>
    </location>
</feature>
<keyword evidence="3" id="KW-1185">Reference proteome</keyword>
<dbReference type="AlphaFoldDB" id="A0A9D5GWX7"/>